<dbReference type="EMBL" id="JH594606">
    <property type="protein sequence ID" value="EHQ03400.1"/>
    <property type="molecule type" value="Genomic_DNA"/>
</dbReference>
<proteinExistence type="predicted"/>
<dbReference type="AlphaFoldDB" id="H2BZJ1"/>
<dbReference type="HOGENOM" id="CLU_1233882_0_0_10"/>
<protein>
    <submittedName>
        <fullName evidence="1">Uncharacterized protein</fullName>
    </submittedName>
</protein>
<evidence type="ECO:0000313" key="2">
    <source>
        <dbReference type="Proteomes" id="UP000003844"/>
    </source>
</evidence>
<organism evidence="1 2">
    <name type="scientific">Gillisia limnaea (strain DSM 15749 / LMG 21470 / R-8282)</name>
    <dbReference type="NCBI Taxonomy" id="865937"/>
    <lineage>
        <taxon>Bacteria</taxon>
        <taxon>Pseudomonadati</taxon>
        <taxon>Bacteroidota</taxon>
        <taxon>Flavobacteriia</taxon>
        <taxon>Flavobacteriales</taxon>
        <taxon>Flavobacteriaceae</taxon>
        <taxon>Gillisia</taxon>
    </lineage>
</organism>
<sequence length="220" mass="25706">MLFALLIFTISCKNDTEKAGTSENESAFEEPITKEIAYANGFKNFEDVNQINFTFNVKVNDTLRSERSWKWFPKENKVELTEKGETSSYNTNGNLDEAETQIDKKFINDKYWLLFPYELIWSEYDLEHNRSSVAPISQKEMHQITVKYSDTSGYTPGDTYLVFFDEDDKMIREWTYQSAGGRSLSTTWEDYETFNGITIAKMHKSEDGSFQLYFTDIMVK</sequence>
<evidence type="ECO:0000313" key="1">
    <source>
        <dbReference type="EMBL" id="EHQ03400.1"/>
    </source>
</evidence>
<dbReference type="eggNOG" id="ENOG502ZBPA">
    <property type="taxonomic scope" value="Bacteria"/>
</dbReference>
<keyword evidence="2" id="KW-1185">Reference proteome</keyword>
<name>H2BZJ1_GILLR</name>
<reference evidence="2" key="1">
    <citation type="journal article" date="2012" name="Stand. Genomic Sci.">
        <title>Genome sequence of the Antarctic rhodopsins-containing flavobacterium Gillisia limnaea type strain (R-8282(T)).</title>
        <authorList>
            <person name="Riedel T."/>
            <person name="Held B."/>
            <person name="Nolan M."/>
            <person name="Lucas S."/>
            <person name="Lapidus A."/>
            <person name="Tice H."/>
            <person name="Del Rio T.G."/>
            <person name="Cheng J.F."/>
            <person name="Han C."/>
            <person name="Tapia R."/>
            <person name="Goodwin L.A."/>
            <person name="Pitluck S."/>
            <person name="Liolios K."/>
            <person name="Mavromatis K."/>
            <person name="Pagani I."/>
            <person name="Ivanova N."/>
            <person name="Mikhailova N."/>
            <person name="Pati A."/>
            <person name="Chen A."/>
            <person name="Palaniappan K."/>
            <person name="Land M."/>
            <person name="Rohde M."/>
            <person name="Tindall B.J."/>
            <person name="Detter J.C."/>
            <person name="Goker M."/>
            <person name="Bristow J."/>
            <person name="Eisen J.A."/>
            <person name="Markowitz V."/>
            <person name="Hugenholtz P."/>
            <person name="Kyrpides N.C."/>
            <person name="Klenk H.P."/>
            <person name="Woyke T."/>
        </authorList>
    </citation>
    <scope>NUCLEOTIDE SEQUENCE [LARGE SCALE GENOMIC DNA]</scope>
    <source>
        <strain evidence="2">DSM 15749 / LMG 21470 / R-8282</strain>
    </source>
</reference>
<dbReference type="STRING" id="865937.Gilli_2787"/>
<gene>
    <name evidence="1" type="ORF">Gilli_2787</name>
</gene>
<accession>H2BZJ1</accession>
<dbReference type="Proteomes" id="UP000003844">
    <property type="component" value="Unassembled WGS sequence"/>
</dbReference>